<dbReference type="Proteomes" id="UP000638188">
    <property type="component" value="Unassembled WGS sequence"/>
</dbReference>
<name>A0ABQ1NSX1_9GAMM</name>
<keyword evidence="4" id="KW-1185">Reference proteome</keyword>
<feature type="signal peptide" evidence="1">
    <location>
        <begin position="1"/>
        <end position="19"/>
    </location>
</feature>
<dbReference type="PROSITE" id="PS50206">
    <property type="entry name" value="RHODANESE_3"/>
    <property type="match status" value="1"/>
</dbReference>
<evidence type="ECO:0000313" key="3">
    <source>
        <dbReference type="EMBL" id="GGC84466.1"/>
    </source>
</evidence>
<dbReference type="SMART" id="SM00450">
    <property type="entry name" value="RHOD"/>
    <property type="match status" value="1"/>
</dbReference>
<organism evidence="3 4">
    <name type="scientific">Halopseudomonas salina</name>
    <dbReference type="NCBI Taxonomy" id="1323744"/>
    <lineage>
        <taxon>Bacteria</taxon>
        <taxon>Pseudomonadati</taxon>
        <taxon>Pseudomonadota</taxon>
        <taxon>Gammaproteobacteria</taxon>
        <taxon>Pseudomonadales</taxon>
        <taxon>Pseudomonadaceae</taxon>
        <taxon>Halopseudomonas</taxon>
    </lineage>
</organism>
<dbReference type="RefSeq" id="WP_150277841.1">
    <property type="nucleotide sequence ID" value="NZ_BMFF01000001.1"/>
</dbReference>
<evidence type="ECO:0000259" key="2">
    <source>
        <dbReference type="PROSITE" id="PS50206"/>
    </source>
</evidence>
<protein>
    <recommendedName>
        <fullName evidence="2">Rhodanese domain-containing protein</fullName>
    </recommendedName>
</protein>
<reference evidence="4" key="1">
    <citation type="journal article" date="2019" name="Int. J. Syst. Evol. Microbiol.">
        <title>The Global Catalogue of Microorganisms (GCM) 10K type strain sequencing project: providing services to taxonomists for standard genome sequencing and annotation.</title>
        <authorList>
            <consortium name="The Broad Institute Genomics Platform"/>
            <consortium name="The Broad Institute Genome Sequencing Center for Infectious Disease"/>
            <person name="Wu L."/>
            <person name="Ma J."/>
        </authorList>
    </citation>
    <scope>NUCLEOTIDE SEQUENCE [LARGE SCALE GENOMIC DNA]</scope>
    <source>
        <strain evidence="4">CGMCC 1.12482</strain>
    </source>
</reference>
<evidence type="ECO:0000256" key="1">
    <source>
        <dbReference type="SAM" id="SignalP"/>
    </source>
</evidence>
<dbReference type="Pfam" id="PF00581">
    <property type="entry name" value="Rhodanese"/>
    <property type="match status" value="1"/>
</dbReference>
<gene>
    <name evidence="3" type="ORF">GCM10007418_00370</name>
</gene>
<dbReference type="InterPro" id="IPR036873">
    <property type="entry name" value="Rhodanese-like_dom_sf"/>
</dbReference>
<evidence type="ECO:0000313" key="4">
    <source>
        <dbReference type="Proteomes" id="UP000638188"/>
    </source>
</evidence>
<feature type="domain" description="Rhodanese" evidence="2">
    <location>
        <begin position="37"/>
        <end position="154"/>
    </location>
</feature>
<dbReference type="EMBL" id="BMFF01000001">
    <property type="protein sequence ID" value="GGC84466.1"/>
    <property type="molecule type" value="Genomic_DNA"/>
</dbReference>
<dbReference type="SUPFAM" id="SSF52821">
    <property type="entry name" value="Rhodanese/Cell cycle control phosphatase"/>
    <property type="match status" value="1"/>
</dbReference>
<dbReference type="InterPro" id="IPR001763">
    <property type="entry name" value="Rhodanese-like_dom"/>
</dbReference>
<accession>A0ABQ1NSX1</accession>
<dbReference type="Gene3D" id="3.40.250.10">
    <property type="entry name" value="Rhodanese-like domain"/>
    <property type="match status" value="1"/>
</dbReference>
<keyword evidence="1" id="KW-0732">Signal</keyword>
<proteinExistence type="predicted"/>
<sequence length="180" mass="20018">MKNLLLSLIVTLLSTTISAAQTEALTPEQTWQVTKEKADQILFVDVRDPVEIMFVGFTDAVDINVPFKLADRYEFLEDKKHFAMKANPDFVSGIERALAHKGLDKSALIITMCRSGSDRGKPSAEFLLEQGFTNVKYVENGFQGDKAAEGAQQGMRVVNGWMNSGLPWSTDINPTKIHRP</sequence>
<feature type="chain" id="PRO_5046417306" description="Rhodanese domain-containing protein" evidence="1">
    <location>
        <begin position="20"/>
        <end position="180"/>
    </location>
</feature>
<comment type="caution">
    <text evidence="3">The sequence shown here is derived from an EMBL/GenBank/DDBJ whole genome shotgun (WGS) entry which is preliminary data.</text>
</comment>